<evidence type="ECO:0000256" key="1">
    <source>
        <dbReference type="ARBA" id="ARBA00022574"/>
    </source>
</evidence>
<dbReference type="KEGG" id="slb:AWJ20_5183"/>
<dbReference type="InterPro" id="IPR042238">
    <property type="entry name" value="Rad28/ERCC8/Ckn1/ATCSA-1"/>
</dbReference>
<keyword evidence="1 5" id="KW-0853">WD repeat</keyword>
<dbReference type="OrthoDB" id="361494at2759"/>
<dbReference type="InterPro" id="IPR020472">
    <property type="entry name" value="WD40_PAC1"/>
</dbReference>
<name>A0A167ELL5_9ASCO</name>
<keyword evidence="3" id="KW-0227">DNA damage</keyword>
<dbReference type="PROSITE" id="PS50294">
    <property type="entry name" value="WD_REPEATS_REGION"/>
    <property type="match status" value="3"/>
</dbReference>
<dbReference type="Proteomes" id="UP000189580">
    <property type="component" value="Chromosome d"/>
</dbReference>
<evidence type="ECO:0000256" key="5">
    <source>
        <dbReference type="PROSITE-ProRule" id="PRU00221"/>
    </source>
</evidence>
<keyword evidence="2" id="KW-0677">Repeat</keyword>
<dbReference type="SMART" id="SM00320">
    <property type="entry name" value="WD40"/>
    <property type="match status" value="4"/>
</dbReference>
<feature type="repeat" description="WD" evidence="5">
    <location>
        <begin position="200"/>
        <end position="233"/>
    </location>
</feature>
<dbReference type="PROSITE" id="PS00678">
    <property type="entry name" value="WD_REPEATS_1"/>
    <property type="match status" value="2"/>
</dbReference>
<dbReference type="InterPro" id="IPR019775">
    <property type="entry name" value="WD40_repeat_CS"/>
</dbReference>
<keyword evidence="7" id="KW-1185">Reference proteome</keyword>
<dbReference type="InterPro" id="IPR015943">
    <property type="entry name" value="WD40/YVTN_repeat-like_dom_sf"/>
</dbReference>
<feature type="repeat" description="WD" evidence="5">
    <location>
        <begin position="139"/>
        <end position="174"/>
    </location>
</feature>
<dbReference type="PANTHER" id="PTHR46202">
    <property type="entry name" value="DNA EXCISION REPAIR PROTEIN ERCC-8"/>
    <property type="match status" value="1"/>
</dbReference>
<dbReference type="AlphaFoldDB" id="A0A167ELL5"/>
<dbReference type="PROSITE" id="PS50082">
    <property type="entry name" value="WD_REPEATS_2"/>
    <property type="match status" value="4"/>
</dbReference>
<dbReference type="GO" id="GO:0000209">
    <property type="term" value="P:protein polyubiquitination"/>
    <property type="evidence" value="ECO:0007669"/>
    <property type="project" value="TreeGrafter"/>
</dbReference>
<dbReference type="PRINTS" id="PR00320">
    <property type="entry name" value="GPROTEINBRPT"/>
</dbReference>
<evidence type="ECO:0000256" key="3">
    <source>
        <dbReference type="ARBA" id="ARBA00022763"/>
    </source>
</evidence>
<dbReference type="GO" id="GO:0043161">
    <property type="term" value="P:proteasome-mediated ubiquitin-dependent protein catabolic process"/>
    <property type="evidence" value="ECO:0007669"/>
    <property type="project" value="TreeGrafter"/>
</dbReference>
<dbReference type="GeneID" id="30037397"/>
<dbReference type="RefSeq" id="XP_018736699.1">
    <property type="nucleotide sequence ID" value="XM_018882309.1"/>
</dbReference>
<evidence type="ECO:0000313" key="6">
    <source>
        <dbReference type="EMBL" id="ANB14222.1"/>
    </source>
</evidence>
<organism evidence="6 7">
    <name type="scientific">Sugiyamaella lignohabitans</name>
    <dbReference type="NCBI Taxonomy" id="796027"/>
    <lineage>
        <taxon>Eukaryota</taxon>
        <taxon>Fungi</taxon>
        <taxon>Dikarya</taxon>
        <taxon>Ascomycota</taxon>
        <taxon>Saccharomycotina</taxon>
        <taxon>Dipodascomycetes</taxon>
        <taxon>Dipodascales</taxon>
        <taxon>Trichomonascaceae</taxon>
        <taxon>Sugiyamaella</taxon>
    </lineage>
</organism>
<dbReference type="GO" id="GO:0031464">
    <property type="term" value="C:Cul4A-RING E3 ubiquitin ligase complex"/>
    <property type="evidence" value="ECO:0007669"/>
    <property type="project" value="TreeGrafter"/>
</dbReference>
<dbReference type="Pfam" id="PF00400">
    <property type="entry name" value="WD40"/>
    <property type="match status" value="3"/>
</dbReference>
<dbReference type="GO" id="GO:0006283">
    <property type="term" value="P:transcription-coupled nucleotide-excision repair"/>
    <property type="evidence" value="ECO:0007669"/>
    <property type="project" value="EnsemblFungi"/>
</dbReference>
<dbReference type="Gene3D" id="2.130.10.10">
    <property type="entry name" value="YVTN repeat-like/Quinoprotein amine dehydrogenase"/>
    <property type="match status" value="1"/>
</dbReference>
<feature type="repeat" description="WD" evidence="5">
    <location>
        <begin position="1"/>
        <end position="23"/>
    </location>
</feature>
<reference evidence="6 7" key="1">
    <citation type="submission" date="2016-02" db="EMBL/GenBank/DDBJ databases">
        <title>Complete genome sequence and transcriptome regulation of the pentose utilising yeast Sugiyamaella lignohabitans.</title>
        <authorList>
            <person name="Bellasio M."/>
            <person name="Peymann A."/>
            <person name="Valli M."/>
            <person name="Sipitzky M."/>
            <person name="Graf A."/>
            <person name="Sauer M."/>
            <person name="Marx H."/>
            <person name="Mattanovich D."/>
        </authorList>
    </citation>
    <scope>NUCLEOTIDE SEQUENCE [LARGE SCALE GENOMIC DNA]</scope>
    <source>
        <strain evidence="6 7">CBS 10342</strain>
    </source>
</reference>
<accession>A0A167ELL5</accession>
<dbReference type="SUPFAM" id="SSF50978">
    <property type="entry name" value="WD40 repeat-like"/>
    <property type="match status" value="1"/>
</dbReference>
<evidence type="ECO:0000256" key="2">
    <source>
        <dbReference type="ARBA" id="ARBA00022737"/>
    </source>
</evidence>
<dbReference type="EMBL" id="CP014502">
    <property type="protein sequence ID" value="ANB14222.1"/>
    <property type="molecule type" value="Genomic_DNA"/>
</dbReference>
<feature type="repeat" description="WD" evidence="5">
    <location>
        <begin position="53"/>
        <end position="95"/>
    </location>
</feature>
<evidence type="ECO:0000256" key="4">
    <source>
        <dbReference type="ARBA" id="ARBA00023204"/>
    </source>
</evidence>
<dbReference type="GO" id="GO:0070912">
    <property type="term" value="C:Ddb1-Ckn1 complex"/>
    <property type="evidence" value="ECO:0007669"/>
    <property type="project" value="EnsemblFungi"/>
</dbReference>
<dbReference type="PANTHER" id="PTHR46202:SF1">
    <property type="entry name" value="DNA EXCISION REPAIR PROTEIN ERCC-8"/>
    <property type="match status" value="1"/>
</dbReference>
<proteinExistence type="predicted"/>
<protein>
    <submittedName>
        <fullName evidence="6">Rad28p</fullName>
    </submittedName>
</protein>
<sequence length="360" mass="39984">MLSGGADSSIRLWDLDVSGHEETDDIADDTSPKGRLYVHEEPSVKCVGTIPRKSGHKFGVSTVLWWPFDNGMFVTSSFDGTAKVWDSESFEEAYSFNLETRIYSVDMSMVGDHCLVATAADHPLIRLLDLRTTSSTHTLTAHNGSVISVKWSPTDANILASGGSDGTVRLWDIRRSNACVCSLDMQQVNQTPNNTAVQYRRAHRSAVNGLIWTHDGGYLVSTGNDEKLRVWSLHEPGGRNLLVNFGPLVRNRHIQTVIPSLSSDGDLKTPYLFFPSDNGEIYMYRLEDGKMMKRLNRGSHATLPRTACITARNRGSLEFYSGAFDGTISAWCSHISGKKGPEESHDFEAFEDIWDNVGFR</sequence>
<gene>
    <name evidence="6" type="primary">RAD28</name>
    <name evidence="6" type="ORF">AWJ20_5183</name>
</gene>
<dbReference type="InterPro" id="IPR036322">
    <property type="entry name" value="WD40_repeat_dom_sf"/>
</dbReference>
<evidence type="ECO:0000313" key="7">
    <source>
        <dbReference type="Proteomes" id="UP000189580"/>
    </source>
</evidence>
<dbReference type="InterPro" id="IPR001680">
    <property type="entry name" value="WD40_rpt"/>
</dbReference>
<keyword evidence="4" id="KW-0234">DNA repair</keyword>